<organism evidence="3 4">
    <name type="scientific">Candidatus Methanofastidiosum methylothiophilum</name>
    <dbReference type="NCBI Taxonomy" id="1705564"/>
    <lineage>
        <taxon>Archaea</taxon>
        <taxon>Methanobacteriati</taxon>
        <taxon>Methanobacteriota</taxon>
        <taxon>Stenosarchaea group</taxon>
        <taxon>Candidatus Methanofastidiosia</taxon>
        <taxon>Candidatus Methanofastidiosales</taxon>
        <taxon>Candidatus Methanofastidiosaceae</taxon>
        <taxon>Candidatus Methanofastidiosum</taxon>
    </lineage>
</organism>
<dbReference type="PANTHER" id="PTHR43209">
    <property type="entry name" value="TRNA SULFURTRANSFERASE"/>
    <property type="match status" value="1"/>
</dbReference>
<evidence type="ECO:0000313" key="4">
    <source>
        <dbReference type="Proteomes" id="UP000075398"/>
    </source>
</evidence>
<gene>
    <name evidence="3" type="ORF">AMQ22_02250</name>
</gene>
<sequence>MFWAHIKLFKSILIPFIMEQMKEFLLVTTPTARQFDGIWEVEWALEGEIFEIKKTKFKGVLLVKCKNAKKAANMLRDYETSAIHRVLPFDRYINTDMNLITVEATDVALPKIFKSDTFAVRCKKRGKANFKSQDIEREIGAKIVEATGAKVNLEDPDIKVIIQVIDKKTGISVLKREEIIRKDVLEEDADSF</sequence>
<evidence type="ECO:0000313" key="3">
    <source>
        <dbReference type="EMBL" id="KYC44975.1"/>
    </source>
</evidence>
<dbReference type="GO" id="GO:0003723">
    <property type="term" value="F:RNA binding"/>
    <property type="evidence" value="ECO:0007669"/>
    <property type="project" value="UniProtKB-UniRule"/>
</dbReference>
<dbReference type="GO" id="GO:0002937">
    <property type="term" value="P:tRNA 4-thiouridine biosynthesis"/>
    <property type="evidence" value="ECO:0007669"/>
    <property type="project" value="TreeGrafter"/>
</dbReference>
<proteinExistence type="predicted"/>
<dbReference type="Pfam" id="PF02926">
    <property type="entry name" value="THUMP"/>
    <property type="match status" value="1"/>
</dbReference>
<dbReference type="AlphaFoldDB" id="A0A150IJJ8"/>
<evidence type="ECO:0000256" key="1">
    <source>
        <dbReference type="PROSITE-ProRule" id="PRU00529"/>
    </source>
</evidence>
<dbReference type="InterPro" id="IPR050102">
    <property type="entry name" value="tRNA_sulfurtransferase_ThiI"/>
</dbReference>
<dbReference type="STRING" id="1705564.APG08_00972"/>
<dbReference type="SMART" id="SM00981">
    <property type="entry name" value="THUMP"/>
    <property type="match status" value="1"/>
</dbReference>
<dbReference type="PANTHER" id="PTHR43209:SF1">
    <property type="entry name" value="TRNA SULFURTRANSFERASE"/>
    <property type="match status" value="1"/>
</dbReference>
<protein>
    <submittedName>
        <fullName evidence="3">tRNA s(4)U8 sulfurtransferase</fullName>
    </submittedName>
</protein>
<dbReference type="SUPFAM" id="SSF143437">
    <property type="entry name" value="THUMP domain-like"/>
    <property type="match status" value="1"/>
</dbReference>
<dbReference type="GO" id="GO:0016740">
    <property type="term" value="F:transferase activity"/>
    <property type="evidence" value="ECO:0007669"/>
    <property type="project" value="UniProtKB-KW"/>
</dbReference>
<reference evidence="3 4" key="1">
    <citation type="journal article" date="2016" name="ISME J.">
        <title>Chasing the elusive Euryarchaeota class WSA2: genomes reveal a uniquely fastidious methyl-reducing methanogen.</title>
        <authorList>
            <person name="Nobu M.K."/>
            <person name="Narihiro T."/>
            <person name="Kuroda K."/>
            <person name="Mei R."/>
            <person name="Liu W.T."/>
        </authorList>
    </citation>
    <scope>NUCLEOTIDE SEQUENCE [LARGE SCALE GENOMIC DNA]</scope>
    <source>
        <strain evidence="3">U1lsi0528_Bin055</strain>
    </source>
</reference>
<dbReference type="GO" id="GO:0005829">
    <property type="term" value="C:cytosol"/>
    <property type="evidence" value="ECO:0007669"/>
    <property type="project" value="TreeGrafter"/>
</dbReference>
<keyword evidence="3" id="KW-0808">Transferase</keyword>
<dbReference type="PROSITE" id="PS51165">
    <property type="entry name" value="THUMP"/>
    <property type="match status" value="1"/>
</dbReference>
<name>A0A150IJJ8_9EURY</name>
<accession>A0A150IJJ8</accession>
<keyword evidence="1" id="KW-0694">RNA-binding</keyword>
<comment type="caution">
    <text evidence="3">The sequence shown here is derived from an EMBL/GenBank/DDBJ whole genome shotgun (WGS) entry which is preliminary data.</text>
</comment>
<dbReference type="GO" id="GO:0052837">
    <property type="term" value="P:thiazole biosynthetic process"/>
    <property type="evidence" value="ECO:0007669"/>
    <property type="project" value="TreeGrafter"/>
</dbReference>
<dbReference type="EMBL" id="LNGC01000249">
    <property type="protein sequence ID" value="KYC44975.1"/>
    <property type="molecule type" value="Genomic_DNA"/>
</dbReference>
<evidence type="ECO:0000259" key="2">
    <source>
        <dbReference type="PROSITE" id="PS51165"/>
    </source>
</evidence>
<dbReference type="InterPro" id="IPR004114">
    <property type="entry name" value="THUMP_dom"/>
</dbReference>
<dbReference type="Gene3D" id="3.30.2130.30">
    <property type="match status" value="1"/>
</dbReference>
<feature type="domain" description="THUMP" evidence="2">
    <location>
        <begin position="71"/>
        <end position="175"/>
    </location>
</feature>
<dbReference type="Proteomes" id="UP000075398">
    <property type="component" value="Unassembled WGS sequence"/>
</dbReference>